<dbReference type="GO" id="GO:0016787">
    <property type="term" value="F:hydrolase activity"/>
    <property type="evidence" value="ECO:0007669"/>
    <property type="project" value="UniProtKB-KW"/>
</dbReference>
<protein>
    <submittedName>
        <fullName evidence="5">Putative chromatin remodeling protein</fullName>
    </submittedName>
</protein>
<dbReference type="PANTHER" id="PTHR45766:SF6">
    <property type="entry name" value="SWI_SNF-RELATED MATRIX-ASSOCIATED ACTIN-DEPENDENT REGULATOR OF CHROMATIN SUBFAMILY A-LIKE PROTEIN 1"/>
    <property type="match status" value="1"/>
</dbReference>
<dbReference type="CDD" id="cd18010">
    <property type="entry name" value="DEXHc_HARP_SMARCAL1"/>
    <property type="match status" value="1"/>
</dbReference>
<evidence type="ECO:0000256" key="2">
    <source>
        <dbReference type="SAM" id="MobiDB-lite"/>
    </source>
</evidence>
<organism evidence="5">
    <name type="scientific">Phlebotomus kandelakii</name>
    <dbReference type="NCBI Taxonomy" id="1109342"/>
    <lineage>
        <taxon>Eukaryota</taxon>
        <taxon>Metazoa</taxon>
        <taxon>Ecdysozoa</taxon>
        <taxon>Arthropoda</taxon>
        <taxon>Hexapoda</taxon>
        <taxon>Insecta</taxon>
        <taxon>Pterygota</taxon>
        <taxon>Neoptera</taxon>
        <taxon>Endopterygota</taxon>
        <taxon>Diptera</taxon>
        <taxon>Nematocera</taxon>
        <taxon>Psychodoidea</taxon>
        <taxon>Psychodidae</taxon>
        <taxon>Phlebotomus</taxon>
        <taxon>Larroussius</taxon>
    </lineage>
</organism>
<feature type="compositionally biased region" description="Basic and acidic residues" evidence="2">
    <location>
        <begin position="61"/>
        <end position="74"/>
    </location>
</feature>
<dbReference type="GO" id="GO:0031297">
    <property type="term" value="P:replication fork processing"/>
    <property type="evidence" value="ECO:0007669"/>
    <property type="project" value="TreeGrafter"/>
</dbReference>
<evidence type="ECO:0000259" key="4">
    <source>
        <dbReference type="PROSITE" id="PS51194"/>
    </source>
</evidence>
<dbReference type="CDD" id="cd18793">
    <property type="entry name" value="SF2_C_SNF"/>
    <property type="match status" value="1"/>
</dbReference>
<dbReference type="SMART" id="SM00487">
    <property type="entry name" value="DEXDc"/>
    <property type="match status" value="1"/>
</dbReference>
<dbReference type="EMBL" id="GIFK01000935">
    <property type="protein sequence ID" value="NBJ58638.1"/>
    <property type="molecule type" value="Transcribed_RNA"/>
</dbReference>
<keyword evidence="1" id="KW-0378">Hydrolase</keyword>
<dbReference type="GO" id="GO:0043596">
    <property type="term" value="C:nuclear replication fork"/>
    <property type="evidence" value="ECO:0007669"/>
    <property type="project" value="TreeGrafter"/>
</dbReference>
<evidence type="ECO:0000313" key="5">
    <source>
        <dbReference type="EMBL" id="NBJ58638.1"/>
    </source>
</evidence>
<feature type="compositionally biased region" description="Basic and acidic residues" evidence="2">
    <location>
        <begin position="16"/>
        <end position="28"/>
    </location>
</feature>
<dbReference type="GO" id="GO:0005524">
    <property type="term" value="F:ATP binding"/>
    <property type="evidence" value="ECO:0007669"/>
    <property type="project" value="InterPro"/>
</dbReference>
<feature type="region of interest" description="Disordered" evidence="2">
    <location>
        <begin position="643"/>
        <end position="669"/>
    </location>
</feature>
<dbReference type="PANTHER" id="PTHR45766">
    <property type="entry name" value="DNA ANNEALING HELICASE AND ENDONUCLEASE ZRANB3 FAMILY MEMBER"/>
    <property type="match status" value="1"/>
</dbReference>
<dbReference type="InterPro" id="IPR049730">
    <property type="entry name" value="SNF2/RAD54-like_C"/>
</dbReference>
<dbReference type="PROSITE" id="PS51192">
    <property type="entry name" value="HELICASE_ATP_BIND_1"/>
    <property type="match status" value="1"/>
</dbReference>
<dbReference type="Pfam" id="PF00271">
    <property type="entry name" value="Helicase_C"/>
    <property type="match status" value="1"/>
</dbReference>
<evidence type="ECO:0000256" key="1">
    <source>
        <dbReference type="ARBA" id="ARBA00022801"/>
    </source>
</evidence>
<dbReference type="InterPro" id="IPR038718">
    <property type="entry name" value="SNF2-like_sf"/>
</dbReference>
<reference evidence="5" key="1">
    <citation type="submission" date="2019-10" db="EMBL/GenBank/DDBJ databases">
        <title>Short sand fly seasons in Tbilisi, Georgia, hinder development of host immunity to saliva of the visceral leishmaniasis vector Phlebotomus kandelakii.</title>
        <authorList>
            <person name="Oliveira F."/>
            <person name="Giorgobiani E."/>
            <person name="Guimaraes-Costa A.B."/>
            <person name="Abdeladhim M."/>
            <person name="Oristian J."/>
            <person name="Tskhvaradze L."/>
            <person name="Tsertsvadze N."/>
            <person name="Zakalashvili M."/>
            <person name="Valenzuela J.G."/>
            <person name="Kamhawi S."/>
        </authorList>
    </citation>
    <scope>NUCLEOTIDE SEQUENCE</scope>
    <source>
        <strain evidence="5">Wild-capture in Tbilisi</strain>
        <tissue evidence="5">Salivary glands</tissue>
    </source>
</reference>
<evidence type="ECO:0000259" key="3">
    <source>
        <dbReference type="PROSITE" id="PS51192"/>
    </source>
</evidence>
<dbReference type="SMART" id="SM00490">
    <property type="entry name" value="HELICc"/>
    <property type="match status" value="1"/>
</dbReference>
<dbReference type="InterPro" id="IPR001650">
    <property type="entry name" value="Helicase_C-like"/>
</dbReference>
<dbReference type="Gene3D" id="3.40.50.300">
    <property type="entry name" value="P-loop containing nucleotide triphosphate hydrolases"/>
    <property type="match status" value="1"/>
</dbReference>
<dbReference type="Pfam" id="PF00176">
    <property type="entry name" value="SNF2-rel_dom"/>
    <property type="match status" value="1"/>
</dbReference>
<dbReference type="GO" id="GO:0006281">
    <property type="term" value="P:DNA repair"/>
    <property type="evidence" value="ECO:0007669"/>
    <property type="project" value="TreeGrafter"/>
</dbReference>
<dbReference type="SUPFAM" id="SSF52540">
    <property type="entry name" value="P-loop containing nucleoside triphosphate hydrolases"/>
    <property type="match status" value="2"/>
</dbReference>
<dbReference type="AlphaFoldDB" id="A0A6B2E974"/>
<dbReference type="PROSITE" id="PS51194">
    <property type="entry name" value="HELICASE_CTER"/>
    <property type="match status" value="1"/>
</dbReference>
<accession>A0A6B2E974</accession>
<feature type="compositionally biased region" description="Low complexity" evidence="2">
    <location>
        <begin position="37"/>
        <end position="51"/>
    </location>
</feature>
<feature type="domain" description="Helicase C-terminal" evidence="4">
    <location>
        <begin position="478"/>
        <end position="630"/>
    </location>
</feature>
<dbReference type="InterPro" id="IPR000330">
    <property type="entry name" value="SNF2_N"/>
</dbReference>
<dbReference type="InterPro" id="IPR014001">
    <property type="entry name" value="Helicase_ATP-bd"/>
</dbReference>
<feature type="domain" description="Helicase ATP-binding" evidence="3">
    <location>
        <begin position="211"/>
        <end position="367"/>
    </location>
</feature>
<name>A0A6B2E974_9DIPT</name>
<feature type="region of interest" description="Disordered" evidence="2">
    <location>
        <begin position="16"/>
        <end position="90"/>
    </location>
</feature>
<proteinExistence type="predicted"/>
<sequence>MACSPEQIAAKRQQALDRLKQNKEKSPEGKFNNGSITSGQFYGSGQGSSTTPKRGGLPGKVDNKMKVQPLRDNRIFSQPYPNKGKPNIPEAKDPQKYWPGALMKTVCNCILVSPGRFSVTLNKFDQAVMNAFNQIGSMRIENSVTTFDFQDYKNFLKVMGSLGNKVTVSPLPPFLMKIMSTPIESMDMSFLSSIEPKLVNALLDFQKEGVRFAIEKQGRCIIADEMGLGKTYQALAVADFYRDDWPVLICTVATTRDMWANKIRELLPRVPVHKIIILNSAQNYISDASFIICSYAMMALCVQKIMAKKCGILIMDESHSLKNSKAKCTIAAMTLLKNARRVILLTGTPAVSRPSELFTQLLMCDRTFFSYKEYTKRYCEGHESQFGWDANGSCNMEELEIMLRRKFMIRRKKNEVMNDMTDKTREVVVLDRELVDNKHFFKDLVASYEGSTGKRQNEILLTFYTATADAKLRAVCSYVKNVLKTVKKFIVFAYHHVMLDALSECLKSQNVDFIRIDGDTDSNVRSQLVDLFQTKPHYRVAVLSIKACNAGITLTAAQLVIFAELYWNPSTLAQGESRSHRIGQDQNVVVRYLLAKGTADDIIWSLIRRKQNVLNDAGLGSDDFNDVSLSRIEVSSTPKITDFFTKTPEKSPAAPQPGTSSSNVPKVSCDGDYKQLLEEDDDVLADFDF</sequence>
<dbReference type="Gene3D" id="3.40.50.10810">
    <property type="entry name" value="Tandem AAA-ATPase domain"/>
    <property type="match status" value="1"/>
</dbReference>
<dbReference type="InterPro" id="IPR027417">
    <property type="entry name" value="P-loop_NTPase"/>
</dbReference>